<evidence type="ECO:0000256" key="3">
    <source>
        <dbReference type="ARBA" id="ARBA00023002"/>
    </source>
</evidence>
<name>A0A8J6HA95_TENMO</name>
<keyword evidence="1 4" id="KW-0479">Metal-binding</keyword>
<feature type="domain" description="Alcohol dehydrogenase-like C-terminal" evidence="5">
    <location>
        <begin position="551"/>
        <end position="669"/>
    </location>
</feature>
<dbReference type="AlphaFoldDB" id="A0A8J6HA95"/>
<evidence type="ECO:0000256" key="2">
    <source>
        <dbReference type="ARBA" id="ARBA00022833"/>
    </source>
</evidence>
<dbReference type="Pfam" id="PF08240">
    <property type="entry name" value="ADH_N"/>
    <property type="match status" value="2"/>
</dbReference>
<sequence>MDALRYTAKTKKLELVKLEVPQVTDPNTILVKVAYSGICGTDLHVIQGEFPCNPNKTFTMGHEFSGTVVEVGRNITNFKSGDKVSVDPNSGCKRCKFCHSGKPHFCKVGGINNTIGIYRDGGWANYVICPEDQVHKLPATITLEQAALTEPLSCLAHGWDIVSPIHVGEKILITGAGIIGNLWVCTLHLQGHRNVTVSEPNTARLDMLKKLGTGYTLLTPDQLKKNQAADPDYLFDVVIDCSGYPPAIEHAISLLNSGGKLCIFGVAPPHGRISIAPFDIYLKEMKIFGVNINPFTFPKSLGLVEAMGDRYLKYENLGIKTFALNQYQEAIEIVRVSRYVKSSASKSAGAKPLPETTMDALRFSFRERTLELNRMDIPAISEPNEILIKVAYAGICGTDLHILAGEFPCRQVSDITLGHEISGVIVEVGTDVINYEEGDKVTVDPNSGCKRCSFCHAGKPHFCKVGCTTNTIGIYRDGGWAQYVICPEEQVYKISTTTTLEQGESKWWLRRVDTFFAAVLAEPLSCLAHGWDIISPVTIGDKILLLGAGIVGILWACALHLQGHKNVTVSEPNTARLDMLRKLNTGYALVTPDQLTKSQEASSKYVFDVVIDCSGFTPAIEQGISLLNSGGKLCIFGVAPPTNKISISPYEIFYKELQIRGVNINPFTFTKALGMIEALGNRYLNYNMLGIKTFPLNQYQEAIDMLKKGAISKAIFKM</sequence>
<evidence type="ECO:0000313" key="7">
    <source>
        <dbReference type="EMBL" id="KAH0811094.1"/>
    </source>
</evidence>
<gene>
    <name evidence="7" type="ORF">GEV33_011695</name>
</gene>
<dbReference type="InterPro" id="IPR050129">
    <property type="entry name" value="Zn_alcohol_dh"/>
</dbReference>
<keyword evidence="8" id="KW-1185">Reference proteome</keyword>
<evidence type="ECO:0000256" key="4">
    <source>
        <dbReference type="RuleBase" id="RU361277"/>
    </source>
</evidence>
<dbReference type="InterPro" id="IPR013149">
    <property type="entry name" value="ADH-like_C"/>
</dbReference>
<dbReference type="PANTHER" id="PTHR43401:SF2">
    <property type="entry name" value="L-THREONINE 3-DEHYDROGENASE"/>
    <property type="match status" value="1"/>
</dbReference>
<comment type="cofactor">
    <cofactor evidence="4">
        <name>Zn(2+)</name>
        <dbReference type="ChEBI" id="CHEBI:29105"/>
    </cofactor>
</comment>
<reference evidence="7" key="2">
    <citation type="submission" date="2021-08" db="EMBL/GenBank/DDBJ databases">
        <authorList>
            <person name="Eriksson T."/>
        </authorList>
    </citation>
    <scope>NUCLEOTIDE SEQUENCE</scope>
    <source>
        <strain evidence="7">Stoneville</strain>
        <tissue evidence="7">Whole head</tissue>
    </source>
</reference>
<dbReference type="PROSITE" id="PS00059">
    <property type="entry name" value="ADH_ZINC"/>
    <property type="match status" value="2"/>
</dbReference>
<accession>A0A8J6HA95</accession>
<proteinExistence type="inferred from homology"/>
<keyword evidence="3" id="KW-0560">Oxidoreductase</keyword>
<dbReference type="SUPFAM" id="SSF50129">
    <property type="entry name" value="GroES-like"/>
    <property type="match status" value="2"/>
</dbReference>
<dbReference type="Proteomes" id="UP000719412">
    <property type="component" value="Unassembled WGS sequence"/>
</dbReference>
<feature type="domain" description="Alcohol dehydrogenase-like C-terminal" evidence="5">
    <location>
        <begin position="179"/>
        <end position="295"/>
    </location>
</feature>
<dbReference type="InterPro" id="IPR013154">
    <property type="entry name" value="ADH-like_N"/>
</dbReference>
<dbReference type="PANTHER" id="PTHR43401">
    <property type="entry name" value="L-THREONINE 3-DEHYDROGENASE"/>
    <property type="match status" value="1"/>
</dbReference>
<evidence type="ECO:0000259" key="5">
    <source>
        <dbReference type="Pfam" id="PF00107"/>
    </source>
</evidence>
<dbReference type="GO" id="GO:0016491">
    <property type="term" value="F:oxidoreductase activity"/>
    <property type="evidence" value="ECO:0007669"/>
    <property type="project" value="UniProtKB-KW"/>
</dbReference>
<feature type="domain" description="Alcohol dehydrogenase-like N-terminal" evidence="6">
    <location>
        <begin position="383"/>
        <end position="495"/>
    </location>
</feature>
<dbReference type="InterPro" id="IPR036291">
    <property type="entry name" value="NAD(P)-bd_dom_sf"/>
</dbReference>
<organism evidence="7 8">
    <name type="scientific">Tenebrio molitor</name>
    <name type="common">Yellow mealworm beetle</name>
    <dbReference type="NCBI Taxonomy" id="7067"/>
    <lineage>
        <taxon>Eukaryota</taxon>
        <taxon>Metazoa</taxon>
        <taxon>Ecdysozoa</taxon>
        <taxon>Arthropoda</taxon>
        <taxon>Hexapoda</taxon>
        <taxon>Insecta</taxon>
        <taxon>Pterygota</taxon>
        <taxon>Neoptera</taxon>
        <taxon>Endopterygota</taxon>
        <taxon>Coleoptera</taxon>
        <taxon>Polyphaga</taxon>
        <taxon>Cucujiformia</taxon>
        <taxon>Tenebrionidae</taxon>
        <taxon>Tenebrio</taxon>
    </lineage>
</organism>
<dbReference type="Gene3D" id="3.40.50.720">
    <property type="entry name" value="NAD(P)-binding Rossmann-like Domain"/>
    <property type="match status" value="2"/>
</dbReference>
<comment type="caution">
    <text evidence="7">The sequence shown here is derived from an EMBL/GenBank/DDBJ whole genome shotgun (WGS) entry which is preliminary data.</text>
</comment>
<dbReference type="EMBL" id="JABDTM020027042">
    <property type="protein sequence ID" value="KAH0811094.1"/>
    <property type="molecule type" value="Genomic_DNA"/>
</dbReference>
<dbReference type="InterPro" id="IPR011032">
    <property type="entry name" value="GroES-like_sf"/>
</dbReference>
<dbReference type="InterPro" id="IPR002328">
    <property type="entry name" value="ADH_Zn_CS"/>
</dbReference>
<comment type="similarity">
    <text evidence="4">Belongs to the zinc-containing alcohol dehydrogenase family.</text>
</comment>
<reference evidence="7" key="1">
    <citation type="journal article" date="2020" name="J Insects Food Feed">
        <title>The yellow mealworm (Tenebrio molitor) genome: a resource for the emerging insects as food and feed industry.</title>
        <authorList>
            <person name="Eriksson T."/>
            <person name="Andere A."/>
            <person name="Kelstrup H."/>
            <person name="Emery V."/>
            <person name="Picard C."/>
        </authorList>
    </citation>
    <scope>NUCLEOTIDE SEQUENCE</scope>
    <source>
        <strain evidence="7">Stoneville</strain>
        <tissue evidence="7">Whole head</tissue>
    </source>
</reference>
<dbReference type="Pfam" id="PF00107">
    <property type="entry name" value="ADH_zinc_N"/>
    <property type="match status" value="2"/>
</dbReference>
<protein>
    <submittedName>
        <fullName evidence="7">Uncharacterized protein</fullName>
    </submittedName>
</protein>
<evidence type="ECO:0000256" key="1">
    <source>
        <dbReference type="ARBA" id="ARBA00022723"/>
    </source>
</evidence>
<dbReference type="SUPFAM" id="SSF51735">
    <property type="entry name" value="NAD(P)-binding Rossmann-fold domains"/>
    <property type="match status" value="2"/>
</dbReference>
<dbReference type="GO" id="GO:0008270">
    <property type="term" value="F:zinc ion binding"/>
    <property type="evidence" value="ECO:0007669"/>
    <property type="project" value="InterPro"/>
</dbReference>
<evidence type="ECO:0000313" key="8">
    <source>
        <dbReference type="Proteomes" id="UP000719412"/>
    </source>
</evidence>
<evidence type="ECO:0000259" key="6">
    <source>
        <dbReference type="Pfam" id="PF08240"/>
    </source>
</evidence>
<keyword evidence="2 4" id="KW-0862">Zinc</keyword>
<dbReference type="Gene3D" id="3.90.180.10">
    <property type="entry name" value="Medium-chain alcohol dehydrogenases, catalytic domain"/>
    <property type="match status" value="2"/>
</dbReference>
<feature type="domain" description="Alcohol dehydrogenase-like N-terminal" evidence="6">
    <location>
        <begin position="26"/>
        <end position="138"/>
    </location>
</feature>